<protein>
    <recommendedName>
        <fullName evidence="5">LigA protein</fullName>
    </recommendedName>
</protein>
<keyword evidence="2" id="KW-0812">Transmembrane</keyword>
<dbReference type="Proteomes" id="UP001500466">
    <property type="component" value="Unassembled WGS sequence"/>
</dbReference>
<feature type="region of interest" description="Disordered" evidence="1">
    <location>
        <begin position="1"/>
        <end position="24"/>
    </location>
</feature>
<name>A0ABP9GWC6_9ACTN</name>
<keyword evidence="4" id="KW-1185">Reference proteome</keyword>
<sequence length="443" mass="45133">MSDPRTRGEPVPGDPADPVESAEDREFAALLPGALRGAAEAFPPVGVDLAGRGWTRGRRLRRNRNLRAGAAAAAVVALIGGGAYALGGVGGLGDDPPVSVASQGSAAPPSTAAGPGPMTADQLVATLKSVLPSDGTATAGIGRGTQQDPTSYYAGGWAELLYGNADGASLVRVSLARAAGTRMCAPERAEPGMACEATALPGGTLIVRRSAVTAGPAAKNGRHVSAEFVREDGSSVVVAAVAAGQSPDGKSAPKLVVSAEQVAAMAQDPVWQSAAAYVAQSTSADARTVNLDADAGAMLKLLRSRLPQTLATTDEYRQPGYVALQVDDGKGWSFLGVNVREGQFGGPALTCASHAISCTTSMRPDGTRVNVMEVPNDKAGTCRVWLTEAQRADGMVVSVRLVGSSAEALAPTRLSPILTPEQLRDLAADPAWATLPQVTTPGR</sequence>
<evidence type="ECO:0000256" key="1">
    <source>
        <dbReference type="SAM" id="MobiDB-lite"/>
    </source>
</evidence>
<feature type="transmembrane region" description="Helical" evidence="2">
    <location>
        <begin position="66"/>
        <end position="87"/>
    </location>
</feature>
<comment type="caution">
    <text evidence="3">The sequence shown here is derived from an EMBL/GenBank/DDBJ whole genome shotgun (WGS) entry which is preliminary data.</text>
</comment>
<gene>
    <name evidence="3" type="ORF">GCM10023205_11300</name>
</gene>
<dbReference type="EMBL" id="BAABHS010000003">
    <property type="protein sequence ID" value="GAA4951971.1"/>
    <property type="molecule type" value="Genomic_DNA"/>
</dbReference>
<evidence type="ECO:0000313" key="4">
    <source>
        <dbReference type="Proteomes" id="UP001500466"/>
    </source>
</evidence>
<evidence type="ECO:0000256" key="2">
    <source>
        <dbReference type="SAM" id="Phobius"/>
    </source>
</evidence>
<evidence type="ECO:0000313" key="3">
    <source>
        <dbReference type="EMBL" id="GAA4951971.1"/>
    </source>
</evidence>
<dbReference type="RefSeq" id="WP_345674147.1">
    <property type="nucleotide sequence ID" value="NZ_BAABHS010000003.1"/>
</dbReference>
<reference evidence="4" key="1">
    <citation type="journal article" date="2019" name="Int. J. Syst. Evol. Microbiol.">
        <title>The Global Catalogue of Microorganisms (GCM) 10K type strain sequencing project: providing services to taxonomists for standard genome sequencing and annotation.</title>
        <authorList>
            <consortium name="The Broad Institute Genomics Platform"/>
            <consortium name="The Broad Institute Genome Sequencing Center for Infectious Disease"/>
            <person name="Wu L."/>
            <person name="Ma J."/>
        </authorList>
    </citation>
    <scope>NUCLEOTIDE SEQUENCE [LARGE SCALE GENOMIC DNA]</scope>
    <source>
        <strain evidence="4">JCM 17986</strain>
    </source>
</reference>
<proteinExistence type="predicted"/>
<keyword evidence="2" id="KW-1133">Transmembrane helix</keyword>
<evidence type="ECO:0008006" key="5">
    <source>
        <dbReference type="Google" id="ProtNLM"/>
    </source>
</evidence>
<accession>A0ABP9GWC6</accession>
<keyword evidence="2" id="KW-0472">Membrane</keyword>
<organism evidence="3 4">
    <name type="scientific">Yinghuangia aomiensis</name>
    <dbReference type="NCBI Taxonomy" id="676205"/>
    <lineage>
        <taxon>Bacteria</taxon>
        <taxon>Bacillati</taxon>
        <taxon>Actinomycetota</taxon>
        <taxon>Actinomycetes</taxon>
        <taxon>Kitasatosporales</taxon>
        <taxon>Streptomycetaceae</taxon>
        <taxon>Yinghuangia</taxon>
    </lineage>
</organism>